<name>A0A9P6SZG7_9FUNG</name>
<dbReference type="OrthoDB" id="428480at2759"/>
<evidence type="ECO:0000256" key="8">
    <source>
        <dbReference type="PIRSR" id="PIRSR001093-1"/>
    </source>
</evidence>
<evidence type="ECO:0000259" key="10">
    <source>
        <dbReference type="Pfam" id="PF14845"/>
    </source>
</evidence>
<keyword evidence="5" id="KW-0325">Glycoprotein</keyword>
<evidence type="ECO:0000259" key="9">
    <source>
        <dbReference type="Pfam" id="PF00728"/>
    </source>
</evidence>
<dbReference type="EC" id="3.2.1.52" evidence="7"/>
<dbReference type="Pfam" id="PF00728">
    <property type="entry name" value="Glyco_hydro_20"/>
    <property type="match status" value="1"/>
</dbReference>
<dbReference type="EMBL" id="JAAAID010000799">
    <property type="protein sequence ID" value="KAG0013814.1"/>
    <property type="molecule type" value="Genomic_DNA"/>
</dbReference>
<dbReference type="SUPFAM" id="SSF51445">
    <property type="entry name" value="(Trans)glycosidases"/>
    <property type="match status" value="1"/>
</dbReference>
<dbReference type="GO" id="GO:0004563">
    <property type="term" value="F:beta-N-acetylhexosaminidase activity"/>
    <property type="evidence" value="ECO:0007669"/>
    <property type="project" value="UniProtKB-EC"/>
</dbReference>
<dbReference type="FunFam" id="3.20.20.80:FF:000063">
    <property type="entry name" value="Beta-hexosaminidase"/>
    <property type="match status" value="1"/>
</dbReference>
<evidence type="ECO:0000256" key="4">
    <source>
        <dbReference type="ARBA" id="ARBA00022801"/>
    </source>
</evidence>
<evidence type="ECO:0000313" key="11">
    <source>
        <dbReference type="EMBL" id="KAG0013814.1"/>
    </source>
</evidence>
<dbReference type="SUPFAM" id="SSF55545">
    <property type="entry name" value="beta-N-acetylhexosaminidase-like domain"/>
    <property type="match status" value="1"/>
</dbReference>
<dbReference type="InterPro" id="IPR025705">
    <property type="entry name" value="Beta_hexosaminidase_sua/sub"/>
</dbReference>
<evidence type="ECO:0000256" key="1">
    <source>
        <dbReference type="ARBA" id="ARBA00001231"/>
    </source>
</evidence>
<gene>
    <name evidence="11" type="ORF">BGZ80_010823</name>
</gene>
<sequence>MDPALVASADRSQVKSIKLESVEVEVEEDSSEDILGLETDESYRLSIVVEESPNDPFQVDEKHCEQMPNYPSPLGAKGIIRAKSLYGALHGMETFSQLVTNNPQDGTKEIPHTPVLTRDRPLFQHRGLLLDSSKDYLSMASLYRTIDVMAMNKLNVLHWHVAGLQSFPIALDDQPGASTKSSKVAQGDDQSDAQPVIKRGLPLSQLASKGVYSRGMVYTKNDISELLDYAMNRGIRVIPEIDMPGDAWSWSCAFPEITVCLGGYPSYSRFSAEPPSGQLNPVVSKTYKVVQGVYDQVQPLFQDEYFHGGADEVNANCWNNTESVLQYTKSKDIPRTNEGFDRILDRFISRQHEMLRHGNRKPLMNHNLGTLRQNKDTAIQVWTSSQNIKKTIQKGYKAIAGSADYGCLDCGLGDWLGNWILGNSWCDPYKSWQKIYSFNPVSGLNPEEAKSVLGGEALLWSEQVDDTNLDAKLWPRASAAADVLWSGNSDDSKTRLWNGPDQKENSLRSNVALERIDEHRFRMLSEKINAESLQPLWCVRKPGH</sequence>
<dbReference type="Proteomes" id="UP000703661">
    <property type="component" value="Unassembled WGS sequence"/>
</dbReference>
<reference evidence="11" key="1">
    <citation type="journal article" date="2020" name="Fungal Divers.">
        <title>Resolving the Mortierellaceae phylogeny through synthesis of multi-gene phylogenetics and phylogenomics.</title>
        <authorList>
            <person name="Vandepol N."/>
            <person name="Liber J."/>
            <person name="Desiro A."/>
            <person name="Na H."/>
            <person name="Kennedy M."/>
            <person name="Barry K."/>
            <person name="Grigoriev I.V."/>
            <person name="Miller A.N."/>
            <person name="O'Donnell K."/>
            <person name="Stajich J.E."/>
            <person name="Bonito G."/>
        </authorList>
    </citation>
    <scope>NUCLEOTIDE SEQUENCE</scope>
    <source>
        <strain evidence="11">NRRL 2769</strain>
    </source>
</reference>
<dbReference type="InterPro" id="IPR015883">
    <property type="entry name" value="Glyco_hydro_20_cat"/>
</dbReference>
<dbReference type="Pfam" id="PF14845">
    <property type="entry name" value="Glycohydro_20b2"/>
    <property type="match status" value="1"/>
</dbReference>
<evidence type="ECO:0000256" key="3">
    <source>
        <dbReference type="ARBA" id="ARBA00022729"/>
    </source>
</evidence>
<keyword evidence="4 7" id="KW-0378">Hydrolase</keyword>
<dbReference type="PIRSF" id="PIRSF001093">
    <property type="entry name" value="B-hxosamndse_ab_euk"/>
    <property type="match status" value="1"/>
</dbReference>
<keyword evidence="6 7" id="KW-0326">Glycosidase</keyword>
<dbReference type="InterPro" id="IPR017853">
    <property type="entry name" value="GH"/>
</dbReference>
<dbReference type="GO" id="GO:0016020">
    <property type="term" value="C:membrane"/>
    <property type="evidence" value="ECO:0007669"/>
    <property type="project" value="TreeGrafter"/>
</dbReference>
<comment type="caution">
    <text evidence="11">The sequence shown here is derived from an EMBL/GenBank/DDBJ whole genome shotgun (WGS) entry which is preliminary data.</text>
</comment>
<dbReference type="GO" id="GO:0005975">
    <property type="term" value="P:carbohydrate metabolic process"/>
    <property type="evidence" value="ECO:0007669"/>
    <property type="project" value="InterPro"/>
</dbReference>
<dbReference type="AlphaFoldDB" id="A0A9P6SZG7"/>
<keyword evidence="3" id="KW-0732">Signal</keyword>
<dbReference type="PRINTS" id="PR00738">
    <property type="entry name" value="GLHYDRLASE20"/>
</dbReference>
<evidence type="ECO:0000256" key="6">
    <source>
        <dbReference type="ARBA" id="ARBA00023295"/>
    </source>
</evidence>
<organism evidence="11 12">
    <name type="scientific">Entomortierella chlamydospora</name>
    <dbReference type="NCBI Taxonomy" id="101097"/>
    <lineage>
        <taxon>Eukaryota</taxon>
        <taxon>Fungi</taxon>
        <taxon>Fungi incertae sedis</taxon>
        <taxon>Mucoromycota</taxon>
        <taxon>Mortierellomycotina</taxon>
        <taxon>Mortierellomycetes</taxon>
        <taxon>Mortierellales</taxon>
        <taxon>Mortierellaceae</taxon>
        <taxon>Entomortierella</taxon>
    </lineage>
</organism>
<feature type="domain" description="Glycoside hydrolase family 20 catalytic" evidence="9">
    <location>
        <begin position="123"/>
        <end position="487"/>
    </location>
</feature>
<feature type="domain" description="Beta-hexosaminidase eukaryotic type N-terminal" evidence="10">
    <location>
        <begin position="16"/>
        <end position="98"/>
    </location>
</feature>
<dbReference type="InterPro" id="IPR029019">
    <property type="entry name" value="HEX_eukaryotic_N"/>
</dbReference>
<feature type="active site" description="Proton donor" evidence="8">
    <location>
        <position position="312"/>
    </location>
</feature>
<evidence type="ECO:0000256" key="2">
    <source>
        <dbReference type="ARBA" id="ARBA00006285"/>
    </source>
</evidence>
<comment type="catalytic activity">
    <reaction evidence="1 7">
        <text>Hydrolysis of terminal non-reducing N-acetyl-D-hexosamine residues in N-acetyl-beta-D-hexosaminides.</text>
        <dbReference type="EC" id="3.2.1.52"/>
    </reaction>
</comment>
<protein>
    <recommendedName>
        <fullName evidence="7">Beta-hexosaminidase</fullName>
        <ecNumber evidence="7">3.2.1.52</ecNumber>
    </recommendedName>
</protein>
<dbReference type="GO" id="GO:0030203">
    <property type="term" value="P:glycosaminoglycan metabolic process"/>
    <property type="evidence" value="ECO:0007669"/>
    <property type="project" value="TreeGrafter"/>
</dbReference>
<evidence type="ECO:0000313" key="12">
    <source>
        <dbReference type="Proteomes" id="UP000703661"/>
    </source>
</evidence>
<accession>A0A9P6SZG7</accession>
<proteinExistence type="inferred from homology"/>
<evidence type="ECO:0000256" key="7">
    <source>
        <dbReference type="PIRNR" id="PIRNR001093"/>
    </source>
</evidence>
<dbReference type="Gene3D" id="3.20.20.80">
    <property type="entry name" value="Glycosidases"/>
    <property type="match status" value="1"/>
</dbReference>
<dbReference type="PANTHER" id="PTHR22600">
    <property type="entry name" value="BETA-HEXOSAMINIDASE"/>
    <property type="match status" value="1"/>
</dbReference>
<comment type="similarity">
    <text evidence="2 7">Belongs to the glycosyl hydrolase 20 family.</text>
</comment>
<keyword evidence="12" id="KW-1185">Reference proteome</keyword>
<dbReference type="InterPro" id="IPR029018">
    <property type="entry name" value="Hex-like_dom2"/>
</dbReference>
<dbReference type="PANTHER" id="PTHR22600:SF26">
    <property type="entry name" value="BETA-N-ACETYLHEXOSAMINIDASE"/>
    <property type="match status" value="1"/>
</dbReference>
<evidence type="ECO:0000256" key="5">
    <source>
        <dbReference type="ARBA" id="ARBA00023180"/>
    </source>
</evidence>
<dbReference type="Gene3D" id="3.30.379.10">
    <property type="entry name" value="Chitobiase/beta-hexosaminidase domain 2-like"/>
    <property type="match status" value="1"/>
</dbReference>